<organism evidence="6">
    <name type="scientific">Candidatus Methanosuratincola petrocarbonis</name>
    <name type="common">ex Vanwonterghem et al. 2016</name>
    <dbReference type="NCBI Taxonomy" id="1867261"/>
    <lineage>
        <taxon>Archaea</taxon>
        <taxon>Thermoproteota</taxon>
        <taxon>Methanosuratincolia</taxon>
        <taxon>Candidatus Methanomethylicales</taxon>
        <taxon>Candidatus Methanomethylicaceae</taxon>
        <taxon>Candidatus Methanosuratincola (ex Vanwonterghem et al. 2016)</taxon>
    </lineage>
</organism>
<dbReference type="PANTHER" id="PTHR21231">
    <property type="entry name" value="XPA-BINDING PROTEIN 1-RELATED"/>
    <property type="match status" value="1"/>
</dbReference>
<feature type="domain" description="AAA+ ATPase" evidence="5">
    <location>
        <begin position="7"/>
        <end position="171"/>
    </location>
</feature>
<dbReference type="Gene3D" id="3.40.50.300">
    <property type="entry name" value="P-loop containing nucleotide triphosphate hydrolases"/>
    <property type="match status" value="1"/>
</dbReference>
<evidence type="ECO:0000313" key="6">
    <source>
        <dbReference type="EMBL" id="HHI49487.1"/>
    </source>
</evidence>
<evidence type="ECO:0000256" key="2">
    <source>
        <dbReference type="ARBA" id="ARBA00022741"/>
    </source>
</evidence>
<reference evidence="6" key="1">
    <citation type="journal article" date="2020" name="mSystems">
        <title>Genome- and Community-Level Interaction Insights into Carbon Utilization and Element Cycling Functions of Hydrothermarchaeota in Hydrothermal Sediment.</title>
        <authorList>
            <person name="Zhou Z."/>
            <person name="Liu Y."/>
            <person name="Xu W."/>
            <person name="Pan J."/>
            <person name="Luo Z.H."/>
            <person name="Li M."/>
        </authorList>
    </citation>
    <scope>NUCLEOTIDE SEQUENCE [LARGE SCALE GENOMIC DNA]</scope>
    <source>
        <strain evidence="6">SpSt-1038</strain>
    </source>
</reference>
<dbReference type="SUPFAM" id="SSF52540">
    <property type="entry name" value="P-loop containing nucleoside triphosphate hydrolases"/>
    <property type="match status" value="1"/>
</dbReference>
<comment type="caution">
    <text evidence="6">The sequence shown here is derived from an EMBL/GenBank/DDBJ whole genome shotgun (WGS) entry which is preliminary data.</text>
</comment>
<keyword evidence="2" id="KW-0547">Nucleotide-binding</keyword>
<protein>
    <recommendedName>
        <fullName evidence="5">AAA+ ATPase domain-containing protein</fullName>
    </recommendedName>
</protein>
<proteinExistence type="inferred from homology"/>
<dbReference type="Pfam" id="PF03029">
    <property type="entry name" value="ATP_bind_1"/>
    <property type="match status" value="1"/>
</dbReference>
<dbReference type="PANTHER" id="PTHR21231:SF8">
    <property type="entry name" value="GPN-LOOP GTPASE 1"/>
    <property type="match status" value="1"/>
</dbReference>
<dbReference type="AlphaFoldDB" id="A0A7J3V088"/>
<dbReference type="EMBL" id="DRVT01000055">
    <property type="protein sequence ID" value="HHI49487.1"/>
    <property type="molecule type" value="Genomic_DNA"/>
</dbReference>
<comment type="similarity">
    <text evidence="1">Belongs to the GPN-loop GTPase family.</text>
</comment>
<gene>
    <name evidence="6" type="ORF">ENL91_04870</name>
</gene>
<name>A0A7J3V088_9CREN</name>
<dbReference type="SMART" id="SM00382">
    <property type="entry name" value="AAA"/>
    <property type="match status" value="1"/>
</dbReference>
<evidence type="ECO:0000256" key="1">
    <source>
        <dbReference type="ARBA" id="ARBA00005290"/>
    </source>
</evidence>
<keyword evidence="3" id="KW-0378">Hydrolase</keyword>
<evidence type="ECO:0000259" key="5">
    <source>
        <dbReference type="SMART" id="SM00382"/>
    </source>
</evidence>
<dbReference type="InterPro" id="IPR003593">
    <property type="entry name" value="AAA+_ATPase"/>
</dbReference>
<dbReference type="GO" id="GO:0003924">
    <property type="term" value="F:GTPase activity"/>
    <property type="evidence" value="ECO:0007669"/>
    <property type="project" value="TreeGrafter"/>
</dbReference>
<dbReference type="InterPro" id="IPR027417">
    <property type="entry name" value="P-loop_NTPase"/>
</dbReference>
<evidence type="ECO:0000256" key="3">
    <source>
        <dbReference type="ARBA" id="ARBA00022801"/>
    </source>
</evidence>
<sequence>MEGRVLDLINIYIVGPAGSGKSTLVQSLGGWMESKGYRVSRVNLDPGAELICYPVDFDIREYVTVTELMRREQLGPNGALIRAAEMVEARLEEISKAIGSRGGDFRILDTPGQMEIFLFRSFGPSLVSRISGRSACIFTIDPSLASTWLDVPVIKLLALVIELRLGIPALEAMTKSDMHRSVPSWLALEGVPSAQVGGLSGELASSLASVVGELEKKRRIIPVSSKTGKGIEDLYKAIGELFCSCGDLT</sequence>
<keyword evidence="4" id="KW-0342">GTP-binding</keyword>
<dbReference type="InterPro" id="IPR004130">
    <property type="entry name" value="Gpn"/>
</dbReference>
<accession>A0A7J3V088</accession>
<evidence type="ECO:0000256" key="4">
    <source>
        <dbReference type="ARBA" id="ARBA00023134"/>
    </source>
</evidence>
<dbReference type="GO" id="GO:0005525">
    <property type="term" value="F:GTP binding"/>
    <property type="evidence" value="ECO:0007669"/>
    <property type="project" value="UniProtKB-KW"/>
</dbReference>